<proteinExistence type="predicted"/>
<sequence length="369" mass="39931">MYCPPPQAAQPLSSPISSLPVELLSYIFVLGAHEPVSPDIEAAEDDACQPFNSDSVKTPLVYASVSRLWRSVALRTPALYTSLCITPDLLREAATGEVLDTSPISSYLALSGNYLVDILIDARDQDWDFQDDRCVPSLYAPLFSAEHMSTVMEMLLPHLGRWRSLSILTDIYAPMHAALRPLEAYLTCYSAPHLESLRLMRCDAYAAHAFFSPVAEPEHVFLSSVTSGGILPRLHRLSLRGVPAAWGQLASVLPDCLRSLELSYHPLPTQPTVPELANLMAAAPRISQLVINGSGPALPDPTAPTLTTTPAPVLLPELKSLKLGYTSASTGLAFFRILSAPHIRSLKLEDASDLAVIVPVDAAPLIAHL</sequence>
<gene>
    <name evidence="1" type="ORF">DFH07DRAFT_759110</name>
</gene>
<reference evidence="1" key="1">
    <citation type="submission" date="2023-03" db="EMBL/GenBank/DDBJ databases">
        <title>Massive genome expansion in bonnet fungi (Mycena s.s.) driven by repeated elements and novel gene families across ecological guilds.</title>
        <authorList>
            <consortium name="Lawrence Berkeley National Laboratory"/>
            <person name="Harder C.B."/>
            <person name="Miyauchi S."/>
            <person name="Viragh M."/>
            <person name="Kuo A."/>
            <person name="Thoen E."/>
            <person name="Andreopoulos B."/>
            <person name="Lu D."/>
            <person name="Skrede I."/>
            <person name="Drula E."/>
            <person name="Henrissat B."/>
            <person name="Morin E."/>
            <person name="Kohler A."/>
            <person name="Barry K."/>
            <person name="LaButti K."/>
            <person name="Morin E."/>
            <person name="Salamov A."/>
            <person name="Lipzen A."/>
            <person name="Mereny Z."/>
            <person name="Hegedus B."/>
            <person name="Baldrian P."/>
            <person name="Stursova M."/>
            <person name="Weitz H."/>
            <person name="Taylor A."/>
            <person name="Grigoriev I.V."/>
            <person name="Nagy L.G."/>
            <person name="Martin F."/>
            <person name="Kauserud H."/>
        </authorList>
    </citation>
    <scope>NUCLEOTIDE SEQUENCE</scope>
    <source>
        <strain evidence="1">CBHHK188m</strain>
    </source>
</reference>
<dbReference type="Gene3D" id="3.80.10.10">
    <property type="entry name" value="Ribonuclease Inhibitor"/>
    <property type="match status" value="1"/>
</dbReference>
<accession>A0AAD7HP28</accession>
<name>A0AAD7HP28_9AGAR</name>
<keyword evidence="2" id="KW-1185">Reference proteome</keyword>
<dbReference type="EMBL" id="JARJLG010000239">
    <property type="protein sequence ID" value="KAJ7724328.1"/>
    <property type="molecule type" value="Genomic_DNA"/>
</dbReference>
<comment type="caution">
    <text evidence="1">The sequence shown here is derived from an EMBL/GenBank/DDBJ whole genome shotgun (WGS) entry which is preliminary data.</text>
</comment>
<organism evidence="1 2">
    <name type="scientific">Mycena maculata</name>
    <dbReference type="NCBI Taxonomy" id="230809"/>
    <lineage>
        <taxon>Eukaryota</taxon>
        <taxon>Fungi</taxon>
        <taxon>Dikarya</taxon>
        <taxon>Basidiomycota</taxon>
        <taxon>Agaricomycotina</taxon>
        <taxon>Agaricomycetes</taxon>
        <taxon>Agaricomycetidae</taxon>
        <taxon>Agaricales</taxon>
        <taxon>Marasmiineae</taxon>
        <taxon>Mycenaceae</taxon>
        <taxon>Mycena</taxon>
    </lineage>
</organism>
<feature type="non-terminal residue" evidence="1">
    <location>
        <position position="1"/>
    </location>
</feature>
<dbReference type="AlphaFoldDB" id="A0AAD7HP28"/>
<evidence type="ECO:0008006" key="3">
    <source>
        <dbReference type="Google" id="ProtNLM"/>
    </source>
</evidence>
<evidence type="ECO:0000313" key="1">
    <source>
        <dbReference type="EMBL" id="KAJ7724328.1"/>
    </source>
</evidence>
<protein>
    <recommendedName>
        <fullName evidence="3">F-box domain-containing protein</fullName>
    </recommendedName>
</protein>
<evidence type="ECO:0000313" key="2">
    <source>
        <dbReference type="Proteomes" id="UP001215280"/>
    </source>
</evidence>
<dbReference type="Proteomes" id="UP001215280">
    <property type="component" value="Unassembled WGS sequence"/>
</dbReference>
<dbReference type="InterPro" id="IPR032675">
    <property type="entry name" value="LRR_dom_sf"/>
</dbReference>
<dbReference type="SUPFAM" id="SSF52047">
    <property type="entry name" value="RNI-like"/>
    <property type="match status" value="1"/>
</dbReference>